<organism evidence="2">
    <name type="scientific">uncultured Solirubrobacteraceae bacterium</name>
    <dbReference type="NCBI Taxonomy" id="1162706"/>
    <lineage>
        <taxon>Bacteria</taxon>
        <taxon>Bacillati</taxon>
        <taxon>Actinomycetota</taxon>
        <taxon>Thermoleophilia</taxon>
        <taxon>Solirubrobacterales</taxon>
        <taxon>Solirubrobacteraceae</taxon>
        <taxon>environmental samples</taxon>
    </lineage>
</organism>
<dbReference type="AlphaFoldDB" id="A0A6J4RCT0"/>
<protein>
    <submittedName>
        <fullName evidence="2">Uncharacterized protein</fullName>
    </submittedName>
</protein>
<proteinExistence type="predicted"/>
<feature type="region of interest" description="Disordered" evidence="1">
    <location>
        <begin position="1"/>
        <end position="51"/>
    </location>
</feature>
<accession>A0A6J4RCT0</accession>
<dbReference type="EMBL" id="CADCVO010000001">
    <property type="protein sequence ID" value="CAA9465482.1"/>
    <property type="molecule type" value="Genomic_DNA"/>
</dbReference>
<name>A0A6J4RCT0_9ACTN</name>
<sequence>MLPAAGARARRRAGDGGPGGVAPPLSATTWQGSARGALRPAAEGGPGHRGG</sequence>
<evidence type="ECO:0000313" key="2">
    <source>
        <dbReference type="EMBL" id="CAA9465482.1"/>
    </source>
</evidence>
<evidence type="ECO:0000256" key="1">
    <source>
        <dbReference type="SAM" id="MobiDB-lite"/>
    </source>
</evidence>
<gene>
    <name evidence="2" type="ORF">AVDCRST_MAG13-2</name>
</gene>
<reference evidence="2" key="1">
    <citation type="submission" date="2020-02" db="EMBL/GenBank/DDBJ databases">
        <authorList>
            <person name="Meier V. D."/>
        </authorList>
    </citation>
    <scope>NUCLEOTIDE SEQUENCE</scope>
    <source>
        <strain evidence="2">AVDCRST_MAG13</strain>
    </source>
</reference>